<dbReference type="AlphaFoldDB" id="A0A250FCE9"/>
<dbReference type="Gene3D" id="2.40.50.100">
    <property type="match status" value="1"/>
</dbReference>
<dbReference type="InterPro" id="IPR006143">
    <property type="entry name" value="RND_pump_MFP"/>
</dbReference>
<dbReference type="KEGG" id="clk:CGC53_10945"/>
<evidence type="ECO:0000313" key="9">
    <source>
        <dbReference type="Proteomes" id="UP000217276"/>
    </source>
</evidence>
<name>A0A250FCE9_9FLAO</name>
<organism evidence="8 9">
    <name type="scientific">Capnocytophaga leadbetteri</name>
    <dbReference type="NCBI Taxonomy" id="327575"/>
    <lineage>
        <taxon>Bacteria</taxon>
        <taxon>Pseudomonadati</taxon>
        <taxon>Bacteroidota</taxon>
        <taxon>Flavobacteriia</taxon>
        <taxon>Flavobacteriales</taxon>
        <taxon>Flavobacteriaceae</taxon>
        <taxon>Capnocytophaga</taxon>
    </lineage>
</organism>
<comment type="subcellular location">
    <subcellularLocation>
        <location evidence="1">Cell envelope</location>
    </subcellularLocation>
</comment>
<feature type="domain" description="CusB-like beta-barrel" evidence="6">
    <location>
        <begin position="202"/>
        <end position="273"/>
    </location>
</feature>
<feature type="coiled-coil region" evidence="4">
    <location>
        <begin position="102"/>
        <end position="160"/>
    </location>
</feature>
<dbReference type="InterPro" id="IPR058792">
    <property type="entry name" value="Beta-barrel_RND_2"/>
</dbReference>
<keyword evidence="3" id="KW-0813">Transport</keyword>
<evidence type="ECO:0000259" key="7">
    <source>
        <dbReference type="Pfam" id="PF25967"/>
    </source>
</evidence>
<accession>A0A250FCE9</accession>
<keyword evidence="9" id="KW-1185">Reference proteome</keyword>
<dbReference type="GO" id="GO:0015562">
    <property type="term" value="F:efflux transmembrane transporter activity"/>
    <property type="evidence" value="ECO:0007669"/>
    <property type="project" value="TreeGrafter"/>
</dbReference>
<dbReference type="EMBL" id="CP022384">
    <property type="protein sequence ID" value="ATA82822.1"/>
    <property type="molecule type" value="Genomic_DNA"/>
</dbReference>
<comment type="similarity">
    <text evidence="2">Belongs to the membrane fusion protein (MFP) (TC 8.A.1) family.</text>
</comment>
<dbReference type="InterPro" id="IPR058625">
    <property type="entry name" value="MdtA-like_BSH"/>
</dbReference>
<evidence type="ECO:0000259" key="5">
    <source>
        <dbReference type="Pfam" id="PF25917"/>
    </source>
</evidence>
<sequence>MKKVITTIIILALIGFMAFKLYSNKQKNAEEVAIVAQKEAQVAVRAAQVAEENVSDLFSANGTFIAEQDLDVSSEVGGQIIKIFVKEGDFVTAGQVLAQTKADRTNVQLENAKAALETAKSDLKRFESAFKTGGVTAQQLEQVRLQVKNAEANYNSAAIVSGDTSVRSKISGIVSSKKVEEGAMVGAGTPLFNVVNIDNLKLKITVDENQVSKLTLGQTIKIKPSAMTNEIEGKIIFIAPKADSAMKFPVEILVANKDRKLKAGMYATAQLGSDAQSSTALVVPHSAFVGSVSQNKIFKIINGKNTEGEDILQAQEITVKSGRNFGDKVEIISGLTAGEKVIVSGQINIDNGTPVKIVE</sequence>
<dbReference type="Pfam" id="PF25954">
    <property type="entry name" value="Beta-barrel_RND_2"/>
    <property type="match status" value="1"/>
</dbReference>
<dbReference type="Gene3D" id="1.10.287.470">
    <property type="entry name" value="Helix hairpin bin"/>
    <property type="match status" value="1"/>
</dbReference>
<feature type="domain" description="Multidrug resistance protein MdtA-like C-terminal permuted SH3" evidence="7">
    <location>
        <begin position="280"/>
        <end position="345"/>
    </location>
</feature>
<dbReference type="Pfam" id="PF25917">
    <property type="entry name" value="BSH_RND"/>
    <property type="match status" value="1"/>
</dbReference>
<dbReference type="Pfam" id="PF25967">
    <property type="entry name" value="RND-MFP_C"/>
    <property type="match status" value="1"/>
</dbReference>
<dbReference type="Proteomes" id="UP000217276">
    <property type="component" value="Chromosome"/>
</dbReference>
<feature type="domain" description="Multidrug resistance protein MdtA-like barrel-sandwich hybrid" evidence="5">
    <location>
        <begin position="71"/>
        <end position="195"/>
    </location>
</feature>
<dbReference type="GO" id="GO:1990281">
    <property type="term" value="C:efflux pump complex"/>
    <property type="evidence" value="ECO:0007669"/>
    <property type="project" value="TreeGrafter"/>
</dbReference>
<gene>
    <name evidence="8" type="ORF">CGC53_10945</name>
</gene>
<dbReference type="SUPFAM" id="SSF111369">
    <property type="entry name" value="HlyD-like secretion proteins"/>
    <property type="match status" value="1"/>
</dbReference>
<dbReference type="Gene3D" id="2.40.420.20">
    <property type="match status" value="1"/>
</dbReference>
<dbReference type="NCBIfam" id="TIGR01730">
    <property type="entry name" value="RND_mfp"/>
    <property type="match status" value="1"/>
</dbReference>
<dbReference type="InterPro" id="IPR058627">
    <property type="entry name" value="MdtA-like_C"/>
</dbReference>
<evidence type="ECO:0000256" key="1">
    <source>
        <dbReference type="ARBA" id="ARBA00004196"/>
    </source>
</evidence>
<evidence type="ECO:0000259" key="6">
    <source>
        <dbReference type="Pfam" id="PF25954"/>
    </source>
</evidence>
<evidence type="ECO:0000256" key="4">
    <source>
        <dbReference type="SAM" id="Coils"/>
    </source>
</evidence>
<evidence type="ECO:0000313" key="8">
    <source>
        <dbReference type="EMBL" id="ATA82822.1"/>
    </source>
</evidence>
<proteinExistence type="inferred from homology"/>
<dbReference type="Gene3D" id="2.40.30.170">
    <property type="match status" value="1"/>
</dbReference>
<keyword evidence="4" id="KW-0175">Coiled coil</keyword>
<protein>
    <submittedName>
        <fullName evidence="8">Efflux transporter periplasmic adaptor subunit</fullName>
    </submittedName>
</protein>
<reference evidence="9" key="1">
    <citation type="submission" date="2017-06" db="EMBL/GenBank/DDBJ databases">
        <title>Capnocytophaga spp. assemblies.</title>
        <authorList>
            <person name="Gulvik C.A."/>
        </authorList>
    </citation>
    <scope>NUCLEOTIDE SEQUENCE [LARGE SCALE GENOMIC DNA]</scope>
    <source>
        <strain evidence="9">H6253</strain>
    </source>
</reference>
<evidence type="ECO:0000256" key="3">
    <source>
        <dbReference type="ARBA" id="ARBA00022448"/>
    </source>
</evidence>
<dbReference type="PANTHER" id="PTHR30469:SF15">
    <property type="entry name" value="HLYD FAMILY OF SECRETION PROTEINS"/>
    <property type="match status" value="1"/>
</dbReference>
<dbReference type="RefSeq" id="WP_095914788.1">
    <property type="nucleotide sequence ID" value="NZ_CAUUPF010000006.1"/>
</dbReference>
<evidence type="ECO:0000256" key="2">
    <source>
        <dbReference type="ARBA" id="ARBA00009477"/>
    </source>
</evidence>
<dbReference type="PANTHER" id="PTHR30469">
    <property type="entry name" value="MULTIDRUG RESISTANCE PROTEIN MDTA"/>
    <property type="match status" value="1"/>
</dbReference>